<evidence type="ECO:0000313" key="2">
    <source>
        <dbReference type="EMBL" id="MXU83367.1"/>
    </source>
</evidence>
<dbReference type="AlphaFoldDB" id="A0A6B0U2F6"/>
<name>A0A6B0U2F6_IXORI</name>
<accession>A0A6B0U2F6</accession>
<keyword evidence="1" id="KW-0472">Membrane</keyword>
<feature type="transmembrane region" description="Helical" evidence="1">
    <location>
        <begin position="12"/>
        <end position="34"/>
    </location>
</feature>
<feature type="transmembrane region" description="Helical" evidence="1">
    <location>
        <begin position="40"/>
        <end position="59"/>
    </location>
</feature>
<protein>
    <submittedName>
        <fullName evidence="2">Uncharacterized protein</fullName>
    </submittedName>
</protein>
<organism evidence="2">
    <name type="scientific">Ixodes ricinus</name>
    <name type="common">Common tick</name>
    <name type="synonym">Acarus ricinus</name>
    <dbReference type="NCBI Taxonomy" id="34613"/>
    <lineage>
        <taxon>Eukaryota</taxon>
        <taxon>Metazoa</taxon>
        <taxon>Ecdysozoa</taxon>
        <taxon>Arthropoda</taxon>
        <taxon>Chelicerata</taxon>
        <taxon>Arachnida</taxon>
        <taxon>Acari</taxon>
        <taxon>Parasitiformes</taxon>
        <taxon>Ixodida</taxon>
        <taxon>Ixodoidea</taxon>
        <taxon>Ixodidae</taxon>
        <taxon>Ixodinae</taxon>
        <taxon>Ixodes</taxon>
    </lineage>
</organism>
<keyword evidence="1" id="KW-0812">Transmembrane</keyword>
<keyword evidence="1" id="KW-1133">Transmembrane helix</keyword>
<sequence length="75" mass="8515">MCFTASLVTRKVPLRLVLMTLSNVLSVRLTTGVISCRIPALFTTMLMVILLYCSSMHWIRNSTEVEFRTSTYIAL</sequence>
<dbReference type="EMBL" id="GIFC01001284">
    <property type="protein sequence ID" value="MXU83367.1"/>
    <property type="molecule type" value="Transcribed_RNA"/>
</dbReference>
<reference evidence="2" key="1">
    <citation type="submission" date="2019-12" db="EMBL/GenBank/DDBJ databases">
        <title>An insight into the sialome of adult female Ixodes ricinus ticks feeding for 6 days.</title>
        <authorList>
            <person name="Perner J."/>
            <person name="Ribeiro J.M.C."/>
        </authorList>
    </citation>
    <scope>NUCLEOTIDE SEQUENCE</scope>
    <source>
        <strain evidence="2">Semi-engorged</strain>
        <tissue evidence="2">Salivary glands</tissue>
    </source>
</reference>
<proteinExistence type="predicted"/>
<evidence type="ECO:0000256" key="1">
    <source>
        <dbReference type="SAM" id="Phobius"/>
    </source>
</evidence>